<dbReference type="SUPFAM" id="SSF48264">
    <property type="entry name" value="Cytochrome P450"/>
    <property type="match status" value="1"/>
</dbReference>
<evidence type="ECO:0000256" key="5">
    <source>
        <dbReference type="ARBA" id="ARBA00023002"/>
    </source>
</evidence>
<keyword evidence="3 8" id="KW-0349">Heme</keyword>
<dbReference type="EMBL" id="CP109441">
    <property type="protein sequence ID" value="WUV51401.1"/>
    <property type="molecule type" value="Genomic_DNA"/>
</dbReference>
<keyword evidence="5 8" id="KW-0560">Oxidoreductase</keyword>
<dbReference type="PROSITE" id="PS00086">
    <property type="entry name" value="CYTOCHROME_P450"/>
    <property type="match status" value="1"/>
</dbReference>
<dbReference type="Proteomes" id="UP001432062">
    <property type="component" value="Chromosome"/>
</dbReference>
<comment type="cofactor">
    <cofactor evidence="1">
        <name>heme</name>
        <dbReference type="ChEBI" id="CHEBI:30413"/>
    </cofactor>
</comment>
<keyword evidence="6 8" id="KW-0408">Iron</keyword>
<dbReference type="InterPro" id="IPR001128">
    <property type="entry name" value="Cyt_P450"/>
</dbReference>
<dbReference type="InterPro" id="IPR017972">
    <property type="entry name" value="Cyt_P450_CS"/>
</dbReference>
<evidence type="ECO:0000256" key="4">
    <source>
        <dbReference type="ARBA" id="ARBA00022723"/>
    </source>
</evidence>
<dbReference type="PRINTS" id="PR00465">
    <property type="entry name" value="EP450IV"/>
</dbReference>
<dbReference type="PANTHER" id="PTHR24286:SF24">
    <property type="entry name" value="LANOSTEROL 14-ALPHA DEMETHYLASE"/>
    <property type="match status" value="1"/>
</dbReference>
<evidence type="ECO:0000313" key="10">
    <source>
        <dbReference type="Proteomes" id="UP001432062"/>
    </source>
</evidence>
<reference evidence="9" key="1">
    <citation type="submission" date="2022-10" db="EMBL/GenBank/DDBJ databases">
        <title>The complete genomes of actinobacterial strains from the NBC collection.</title>
        <authorList>
            <person name="Joergensen T.S."/>
            <person name="Alvarez Arevalo M."/>
            <person name="Sterndorff E.B."/>
            <person name="Faurdal D."/>
            <person name="Vuksanovic O."/>
            <person name="Mourched A.-S."/>
            <person name="Charusanti P."/>
            <person name="Shaw S."/>
            <person name="Blin K."/>
            <person name="Weber T."/>
        </authorList>
    </citation>
    <scope>NUCLEOTIDE SEQUENCE</scope>
    <source>
        <strain evidence="9">NBC_01482</strain>
    </source>
</reference>
<evidence type="ECO:0000256" key="3">
    <source>
        <dbReference type="ARBA" id="ARBA00022617"/>
    </source>
</evidence>
<dbReference type="PANTHER" id="PTHR24286">
    <property type="entry name" value="CYTOCHROME P450 26"/>
    <property type="match status" value="1"/>
</dbReference>
<keyword evidence="10" id="KW-1185">Reference proteome</keyword>
<sequence length="476" mass="53650">MSTMGRRAKYAASVLAERYPSRTRALAEPPADSELRPILGDYGLPVIGHALPAMTDNLDFARRRVEKYGPVQWSGLLGRQVVMVVSPEAIEEVLADRDKVYSAKRGYDFFIGPFFRGGILLRDFDEHRYHRRILQQAFTRPRLVGYLDITTPAIARGMDDWLPATDFQLFPATKHLLLRMASEVFMGARLGPEAARLERAFIDAVRGGQALVRTNLPGGVWAKGLRGRKVLEDYCRREMPARRAGTGDDLFSVLCHTASDEGHTFTDQDIVDHLIFVLMAAHDTSTIALAMMGYQLGLHPEWQDRLRAESQALGKDSLDYDDLDRLPALDLVFKEILRMYSPVGQQIRETVRDTAIQGHFLPAGTIVVIGSHSAMRIDRWWHDPDVFDPERFTAERQEDKSHRYVWAPFGGGAHKCIGLYFGGMTVKAIMHRMLLRYRWSVPAGYVPPMGWATGPIPLDGLPIQLQAARVETRRPA</sequence>
<evidence type="ECO:0000256" key="8">
    <source>
        <dbReference type="RuleBase" id="RU000461"/>
    </source>
</evidence>
<dbReference type="CDD" id="cd11045">
    <property type="entry name" value="CYP136-like"/>
    <property type="match status" value="1"/>
</dbReference>
<dbReference type="Pfam" id="PF00067">
    <property type="entry name" value="p450"/>
    <property type="match status" value="1"/>
</dbReference>
<name>A0ABZ1ZAK0_9NOCA</name>
<protein>
    <submittedName>
        <fullName evidence="9">Cytochrome P450</fullName>
    </submittedName>
</protein>
<evidence type="ECO:0000256" key="6">
    <source>
        <dbReference type="ARBA" id="ARBA00023004"/>
    </source>
</evidence>
<accession>A0ABZ1ZAK0</accession>
<gene>
    <name evidence="9" type="ORF">OG563_42560</name>
</gene>
<evidence type="ECO:0000313" key="9">
    <source>
        <dbReference type="EMBL" id="WUV51401.1"/>
    </source>
</evidence>
<dbReference type="InterPro" id="IPR002403">
    <property type="entry name" value="Cyt_P450_E_grp-IV"/>
</dbReference>
<evidence type="ECO:0000256" key="2">
    <source>
        <dbReference type="ARBA" id="ARBA00010617"/>
    </source>
</evidence>
<proteinExistence type="inferred from homology"/>
<dbReference type="Gene3D" id="1.10.630.10">
    <property type="entry name" value="Cytochrome P450"/>
    <property type="match status" value="1"/>
</dbReference>
<comment type="similarity">
    <text evidence="2 8">Belongs to the cytochrome P450 family.</text>
</comment>
<evidence type="ECO:0000256" key="1">
    <source>
        <dbReference type="ARBA" id="ARBA00001971"/>
    </source>
</evidence>
<keyword evidence="4 8" id="KW-0479">Metal-binding</keyword>
<organism evidence="9 10">
    <name type="scientific">Nocardia vinacea</name>
    <dbReference type="NCBI Taxonomy" id="96468"/>
    <lineage>
        <taxon>Bacteria</taxon>
        <taxon>Bacillati</taxon>
        <taxon>Actinomycetota</taxon>
        <taxon>Actinomycetes</taxon>
        <taxon>Mycobacteriales</taxon>
        <taxon>Nocardiaceae</taxon>
        <taxon>Nocardia</taxon>
    </lineage>
</organism>
<evidence type="ECO:0000256" key="7">
    <source>
        <dbReference type="ARBA" id="ARBA00023033"/>
    </source>
</evidence>
<keyword evidence="7 8" id="KW-0503">Monooxygenase</keyword>
<dbReference type="InterPro" id="IPR036396">
    <property type="entry name" value="Cyt_P450_sf"/>
</dbReference>